<comment type="pathway">
    <text evidence="2 14">Lipid metabolism; fatty acid biosynthesis.</text>
</comment>
<keyword evidence="8 14" id="KW-1133">Transmembrane helix</keyword>
<dbReference type="GO" id="GO:0042761">
    <property type="term" value="P:very long-chain fatty acid biosynthetic process"/>
    <property type="evidence" value="ECO:0007669"/>
    <property type="project" value="TreeGrafter"/>
</dbReference>
<evidence type="ECO:0000256" key="10">
    <source>
        <dbReference type="ARBA" id="ARBA00023136"/>
    </source>
</evidence>
<comment type="catalytic activity">
    <reaction evidence="13 14">
        <text>a very-long-chain (3R)-3-hydroxyacyl-CoA = a very-long-chain (2E)-enoyl-CoA + H2O</text>
        <dbReference type="Rhea" id="RHEA:45812"/>
        <dbReference type="ChEBI" id="CHEBI:15377"/>
        <dbReference type="ChEBI" id="CHEBI:83728"/>
        <dbReference type="ChEBI" id="CHEBI:85440"/>
        <dbReference type="EC" id="4.2.1.134"/>
    </reaction>
</comment>
<comment type="function">
    <text evidence="14">Catalyzes the third of the four reactions of the long-chain fatty acids elongation cycle. This endoplasmic reticulum-bound enzymatic process, allows the addition of two carbons to the chain of long- and very long-chain fatty acids/VLCFAs per cycle. This enzyme catalyzes the dehydration of the 3-hydroxyacyl-CoA intermediate into trans-2,3-enoyl-CoA, within each cycle of fatty acid elongation. Thereby, it participates to the production of VLCFAs of different chain lengths that are involved in multiple biological processes as precursors of membrane lipids and lipid mediators.</text>
</comment>
<evidence type="ECO:0000313" key="15">
    <source>
        <dbReference type="EMBL" id="KAL1590055.1"/>
    </source>
</evidence>
<evidence type="ECO:0000256" key="5">
    <source>
        <dbReference type="ARBA" id="ARBA00022516"/>
    </source>
</evidence>
<gene>
    <name evidence="15" type="ORF">WHR41_01058</name>
</gene>
<dbReference type="PANTHER" id="PTHR11035">
    <property type="entry name" value="VERY-LONG-CHAIN (3R)-3-HYDROXYACYL-COA DEHYDRATASE"/>
    <property type="match status" value="1"/>
</dbReference>
<evidence type="ECO:0000256" key="11">
    <source>
        <dbReference type="ARBA" id="ARBA00023160"/>
    </source>
</evidence>
<feature type="transmembrane region" description="Helical" evidence="14">
    <location>
        <begin position="130"/>
        <end position="151"/>
    </location>
</feature>
<dbReference type="GO" id="GO:0102158">
    <property type="term" value="F:very-long-chain (3R)-3-hydroxyacyl-CoA dehydratase activity"/>
    <property type="evidence" value="ECO:0007669"/>
    <property type="project" value="UniProtKB-EC"/>
</dbReference>
<evidence type="ECO:0000256" key="12">
    <source>
        <dbReference type="ARBA" id="ARBA00023239"/>
    </source>
</evidence>
<dbReference type="PANTHER" id="PTHR11035:SF3">
    <property type="entry name" value="VERY-LONG-CHAIN (3R)-3-HYDROXYACYL-COA DEHYDRATASE"/>
    <property type="match status" value="1"/>
</dbReference>
<keyword evidence="11 14" id="KW-0275">Fatty acid biosynthesis</keyword>
<dbReference type="GeneID" id="96002502"/>
<evidence type="ECO:0000256" key="14">
    <source>
        <dbReference type="RuleBase" id="RU363109"/>
    </source>
</evidence>
<dbReference type="EMBL" id="JAAQHG020000003">
    <property type="protein sequence ID" value="KAL1590055.1"/>
    <property type="molecule type" value="Genomic_DNA"/>
</dbReference>
<feature type="transmembrane region" description="Helical" evidence="14">
    <location>
        <begin position="94"/>
        <end position="110"/>
    </location>
</feature>
<dbReference type="InterPro" id="IPR007482">
    <property type="entry name" value="Tyr_Pase-like_PTPLA"/>
</dbReference>
<feature type="transmembrane region" description="Helical" evidence="14">
    <location>
        <begin position="27"/>
        <end position="50"/>
    </location>
</feature>
<comment type="subcellular location">
    <subcellularLocation>
        <location evidence="14">Endoplasmic reticulum membrane</location>
        <topology evidence="14">Multi-pass membrane protein</topology>
    </subcellularLocation>
    <subcellularLocation>
        <location evidence="1">Membrane</location>
        <topology evidence="1">Multi-pass membrane protein</topology>
    </subcellularLocation>
</comment>
<dbReference type="GO" id="GO:0030497">
    <property type="term" value="P:fatty acid elongation"/>
    <property type="evidence" value="ECO:0007669"/>
    <property type="project" value="TreeGrafter"/>
</dbReference>
<comment type="similarity">
    <text evidence="3 14">Belongs to the very long-chain fatty acids dehydratase HACD family.</text>
</comment>
<evidence type="ECO:0000256" key="6">
    <source>
        <dbReference type="ARBA" id="ARBA00022692"/>
    </source>
</evidence>
<evidence type="ECO:0000256" key="2">
    <source>
        <dbReference type="ARBA" id="ARBA00005194"/>
    </source>
</evidence>
<keyword evidence="14" id="KW-0256">Endoplasmic reticulum</keyword>
<reference evidence="15 16" key="1">
    <citation type="journal article" date="2020" name="Microbiol. Resour. Announc.">
        <title>Draft Genome Sequence of a Cladosporium Species Isolated from the Mesophotic Ascidian Didemnum maculosum.</title>
        <authorList>
            <person name="Gioti A."/>
            <person name="Siaperas R."/>
            <person name="Nikolaivits E."/>
            <person name="Le Goff G."/>
            <person name="Ouazzani J."/>
            <person name="Kotoulas G."/>
            <person name="Topakas E."/>
        </authorList>
    </citation>
    <scope>NUCLEOTIDE SEQUENCE [LARGE SCALE GENOMIC DNA]</scope>
    <source>
        <strain evidence="15 16">TM138-S3</strain>
    </source>
</reference>
<keyword evidence="7 14" id="KW-0276">Fatty acid metabolism</keyword>
<proteinExistence type="inferred from homology"/>
<evidence type="ECO:0000256" key="9">
    <source>
        <dbReference type="ARBA" id="ARBA00023098"/>
    </source>
</evidence>
<evidence type="ECO:0000256" key="1">
    <source>
        <dbReference type="ARBA" id="ARBA00004141"/>
    </source>
</evidence>
<dbReference type="GO" id="GO:0005789">
    <property type="term" value="C:endoplasmic reticulum membrane"/>
    <property type="evidence" value="ECO:0007669"/>
    <property type="project" value="UniProtKB-SubCell"/>
</dbReference>
<dbReference type="AlphaFoldDB" id="A0AB34KZ53"/>
<accession>A0AB34KZ53</accession>
<evidence type="ECO:0000256" key="8">
    <source>
        <dbReference type="ARBA" id="ARBA00022989"/>
    </source>
</evidence>
<evidence type="ECO:0000313" key="16">
    <source>
        <dbReference type="Proteomes" id="UP000803884"/>
    </source>
</evidence>
<dbReference type="EC" id="4.2.1.134" evidence="4 14"/>
<organism evidence="15 16">
    <name type="scientific">Cladosporium halotolerans</name>
    <dbReference type="NCBI Taxonomy" id="1052096"/>
    <lineage>
        <taxon>Eukaryota</taxon>
        <taxon>Fungi</taxon>
        <taxon>Dikarya</taxon>
        <taxon>Ascomycota</taxon>
        <taxon>Pezizomycotina</taxon>
        <taxon>Dothideomycetes</taxon>
        <taxon>Dothideomycetidae</taxon>
        <taxon>Cladosporiales</taxon>
        <taxon>Cladosporiaceae</taxon>
        <taxon>Cladosporium</taxon>
    </lineage>
</organism>
<comment type="caution">
    <text evidence="15">The sequence shown here is derived from an EMBL/GenBank/DDBJ whole genome shotgun (WGS) entry which is preliminary data.</text>
</comment>
<evidence type="ECO:0000256" key="13">
    <source>
        <dbReference type="ARBA" id="ARBA00036671"/>
    </source>
</evidence>
<evidence type="ECO:0000256" key="7">
    <source>
        <dbReference type="ARBA" id="ARBA00022832"/>
    </source>
</evidence>
<keyword evidence="9 14" id="KW-0443">Lipid metabolism</keyword>
<keyword evidence="10 14" id="KW-0472">Membrane</keyword>
<sequence length="226" mass="25354">MDRPSDSQRPAAPAPPEKSTRTKYLTLYNLGSTTAWLQIFYRVVLVVAVGGGWEKVFAESDTLVRIVQTAAMLEVAHAALGIVRAPLLTTVMQVASRFLLVWGIALYFPESTSASPAYTTMLLAWSATEVIRYGYFAFSLYFGSVPSWLTWLRYNTFFVLYPMGISSECWLVYSAIAPAGRHYGKELVWALWAILAIYVPGAYVLYTHMMAQRRKVLKGLAQKKTQ</sequence>
<keyword evidence="12 14" id="KW-0456">Lyase</keyword>
<keyword evidence="16" id="KW-1185">Reference proteome</keyword>
<dbReference type="Pfam" id="PF04387">
    <property type="entry name" value="PTPLA"/>
    <property type="match status" value="1"/>
</dbReference>
<feature type="transmembrane region" description="Helical" evidence="14">
    <location>
        <begin position="158"/>
        <end position="176"/>
    </location>
</feature>
<feature type="transmembrane region" description="Helical" evidence="14">
    <location>
        <begin position="62"/>
        <end position="82"/>
    </location>
</feature>
<evidence type="ECO:0000256" key="4">
    <source>
        <dbReference type="ARBA" id="ARBA00013122"/>
    </source>
</evidence>
<dbReference type="GO" id="GO:0030148">
    <property type="term" value="P:sphingolipid biosynthetic process"/>
    <property type="evidence" value="ECO:0007669"/>
    <property type="project" value="TreeGrafter"/>
</dbReference>
<protein>
    <recommendedName>
        <fullName evidence="4 14">Very-long-chain (3R)-3-hydroxyacyl-CoA dehydratase</fullName>
        <ecNumber evidence="4 14">4.2.1.134</ecNumber>
    </recommendedName>
</protein>
<name>A0AB34KZ53_9PEZI</name>
<feature type="transmembrane region" description="Helical" evidence="14">
    <location>
        <begin position="188"/>
        <end position="206"/>
    </location>
</feature>
<dbReference type="RefSeq" id="XP_069233160.1">
    <property type="nucleotide sequence ID" value="XM_069369664.1"/>
</dbReference>
<keyword evidence="6 14" id="KW-0812">Transmembrane</keyword>
<evidence type="ECO:0000256" key="3">
    <source>
        <dbReference type="ARBA" id="ARBA00007811"/>
    </source>
</evidence>
<keyword evidence="5 14" id="KW-0444">Lipid biosynthesis</keyword>
<dbReference type="Proteomes" id="UP000803884">
    <property type="component" value="Unassembled WGS sequence"/>
</dbReference>